<sequence length="279" mass="29714">MIVALLVAAVSIAAIGCSKKDASDSDTQTTSKSTLESIKAKGTLVVGTAPGYPPFEFIKSTDGKSEVVGADIDLANKVAEKLGVKLEIKTMDFDSLIPALVSDKIDMAITGMTPTDERKKTIDFSDVYFTGTNSLIVKADFNKKAETAGDLKQLKIGVQKGSTQEILAVEKLKVPNTKSLLNIPDLVSDLKNGNIEAVIASSTVAKINEKQFEGIKVLDIKGLSSSDAGETAAIALKKGNNEELLKEVNSLIKELHDSGEYDKILNKNIDIAGQQNAEK</sequence>
<dbReference type="PANTHER" id="PTHR35936:SF17">
    <property type="entry name" value="ARGININE-BINDING EXTRACELLULAR PROTEIN ARTP"/>
    <property type="match status" value="1"/>
</dbReference>
<evidence type="ECO:0000313" key="4">
    <source>
        <dbReference type="Proteomes" id="UP000440713"/>
    </source>
</evidence>
<evidence type="ECO:0000313" key="3">
    <source>
        <dbReference type="EMBL" id="MST62517.1"/>
    </source>
</evidence>
<protein>
    <submittedName>
        <fullName evidence="3">Transporter substrate-binding domain-containing protein</fullName>
    </submittedName>
</protein>
<dbReference type="EMBL" id="VUNE01000003">
    <property type="protein sequence ID" value="MST62517.1"/>
    <property type="molecule type" value="Genomic_DNA"/>
</dbReference>
<dbReference type="SUPFAM" id="SSF53850">
    <property type="entry name" value="Periplasmic binding protein-like II"/>
    <property type="match status" value="1"/>
</dbReference>
<feature type="domain" description="Solute-binding protein family 3/N-terminal" evidence="2">
    <location>
        <begin position="43"/>
        <end position="272"/>
    </location>
</feature>
<dbReference type="InterPro" id="IPR001638">
    <property type="entry name" value="Solute-binding_3/MltF_N"/>
</dbReference>
<keyword evidence="4" id="KW-1185">Reference proteome</keyword>
<evidence type="ECO:0000259" key="2">
    <source>
        <dbReference type="SMART" id="SM00062"/>
    </source>
</evidence>
<evidence type="ECO:0000256" key="1">
    <source>
        <dbReference type="ARBA" id="ARBA00022729"/>
    </source>
</evidence>
<accession>A0A6N7XGN4</accession>
<dbReference type="Pfam" id="PF00497">
    <property type="entry name" value="SBP_bac_3"/>
    <property type="match status" value="1"/>
</dbReference>
<dbReference type="Proteomes" id="UP000440713">
    <property type="component" value="Unassembled WGS sequence"/>
</dbReference>
<dbReference type="PANTHER" id="PTHR35936">
    <property type="entry name" value="MEMBRANE-BOUND LYTIC MUREIN TRANSGLYCOSYLASE F"/>
    <property type="match status" value="1"/>
</dbReference>
<reference evidence="3 4" key="1">
    <citation type="submission" date="2019-08" db="EMBL/GenBank/DDBJ databases">
        <title>In-depth cultivation of the pig gut microbiome towards novel bacterial diversity and tailored functional studies.</title>
        <authorList>
            <person name="Wylensek D."/>
            <person name="Hitch T.C.A."/>
            <person name="Clavel T."/>
        </authorList>
    </citation>
    <scope>NUCLEOTIDE SEQUENCE [LARGE SCALE GENOMIC DNA]</scope>
    <source>
        <strain evidence="3 4">WCA-SAB-591-4A-A</strain>
    </source>
</reference>
<gene>
    <name evidence="3" type="ORF">FYJ71_06010</name>
</gene>
<comment type="caution">
    <text evidence="3">The sequence shown here is derived from an EMBL/GenBank/DDBJ whole genome shotgun (WGS) entry which is preliminary data.</text>
</comment>
<dbReference type="Gene3D" id="3.40.190.10">
    <property type="entry name" value="Periplasmic binding protein-like II"/>
    <property type="match status" value="2"/>
</dbReference>
<keyword evidence="1" id="KW-0732">Signal</keyword>
<dbReference type="SMART" id="SM00062">
    <property type="entry name" value="PBPb"/>
    <property type="match status" value="1"/>
</dbReference>
<organism evidence="3 4">
    <name type="scientific">Peptostreptococcus porci</name>
    <dbReference type="NCBI Taxonomy" id="2652282"/>
    <lineage>
        <taxon>Bacteria</taxon>
        <taxon>Bacillati</taxon>
        <taxon>Bacillota</taxon>
        <taxon>Clostridia</taxon>
        <taxon>Peptostreptococcales</taxon>
        <taxon>Peptostreptococcaceae</taxon>
        <taxon>Peptostreptococcus</taxon>
    </lineage>
</organism>
<proteinExistence type="predicted"/>
<dbReference type="AlphaFoldDB" id="A0A6N7XGN4"/>
<name>A0A6N7XGN4_9FIRM</name>